<dbReference type="Pfam" id="PF00990">
    <property type="entry name" value="GGDEF"/>
    <property type="match status" value="1"/>
</dbReference>
<dbReference type="InterPro" id="IPR011623">
    <property type="entry name" value="7TMR_DISM_rcpt_extracell_dom1"/>
</dbReference>
<dbReference type="GO" id="GO:0043709">
    <property type="term" value="P:cell adhesion involved in single-species biofilm formation"/>
    <property type="evidence" value="ECO:0007669"/>
    <property type="project" value="TreeGrafter"/>
</dbReference>
<dbReference type="SMART" id="SM00267">
    <property type="entry name" value="GGDEF"/>
    <property type="match status" value="1"/>
</dbReference>
<dbReference type="CDD" id="cd01949">
    <property type="entry name" value="GGDEF"/>
    <property type="match status" value="1"/>
</dbReference>
<dbReference type="FunFam" id="3.30.70.270:FF:000001">
    <property type="entry name" value="Diguanylate cyclase domain protein"/>
    <property type="match status" value="1"/>
</dbReference>
<dbReference type="EMBL" id="CP013140">
    <property type="protein sequence ID" value="ALN59999.1"/>
    <property type="molecule type" value="Genomic_DNA"/>
</dbReference>
<evidence type="ECO:0000313" key="5">
    <source>
        <dbReference type="Proteomes" id="UP000061569"/>
    </source>
</evidence>
<evidence type="ECO:0000256" key="2">
    <source>
        <dbReference type="ARBA" id="ARBA00012528"/>
    </source>
</evidence>
<dbReference type="InterPro" id="IPR050469">
    <property type="entry name" value="Diguanylate_Cyclase"/>
</dbReference>
<dbReference type="KEGG" id="lez:GLE_4658"/>
<dbReference type="STRING" id="69.GLE_4658"/>
<organism evidence="4 5">
    <name type="scientific">Lysobacter enzymogenes</name>
    <dbReference type="NCBI Taxonomy" id="69"/>
    <lineage>
        <taxon>Bacteria</taxon>
        <taxon>Pseudomonadati</taxon>
        <taxon>Pseudomonadota</taxon>
        <taxon>Gammaproteobacteria</taxon>
        <taxon>Lysobacterales</taxon>
        <taxon>Lysobacteraceae</taxon>
        <taxon>Lysobacter</taxon>
    </lineage>
</organism>
<dbReference type="PANTHER" id="PTHR45138">
    <property type="entry name" value="REGULATORY COMPONENTS OF SENSORY TRANSDUCTION SYSTEM"/>
    <property type="match status" value="1"/>
</dbReference>
<accession>A0A0S2DNW6</accession>
<comment type="catalytic activity">
    <reaction evidence="3">
        <text>2 GTP = 3',3'-c-di-GMP + 2 diphosphate</text>
        <dbReference type="Rhea" id="RHEA:24898"/>
        <dbReference type="ChEBI" id="CHEBI:33019"/>
        <dbReference type="ChEBI" id="CHEBI:37565"/>
        <dbReference type="ChEBI" id="CHEBI:58805"/>
        <dbReference type="EC" id="2.7.7.65"/>
    </reaction>
</comment>
<evidence type="ECO:0000313" key="4">
    <source>
        <dbReference type="EMBL" id="ALN59999.1"/>
    </source>
</evidence>
<sequence>MERSWRLLWQTLLTLLGLSAAALACAQPFVVARLGPGADPPLAQVLAGRYDARFAPVAGERIAYPDRRMQWLRLTATADVGEDQLPQLVIDQPYRKFFDIWRHRDADPVRRALHGRGSEFQHSSRFVVYPLEGGLRKGEVIYLRTYATEFTPSTLRIEPLAQVHRQDMGHVALRSVVLTALGATAILAFGFWVGLRERGYAYLCLTLLVQTVNLAVEGGEIRMIPWLYEVLPNRRTNVVLNTAATLASVRFLMFYLDLRTTQAGVAKVLNVCSWVLGALLAVSLVQTWKLSASFGNLVLLVLIGAVFYACAVAISRRQHEAYFLAGAWVPLLAVLVVLVGGFQKWWPMFAWLEYAYPLGLVFGGLGLLLGLAAKLQKLRQDHDTAKHRATYDRLTSVMNRQAIEQSLREAILEAHRSRRPLTVVFFDIDHFKRINDEHGHSAGDEALRTVAERTRNRLRATDLCGRYGGDEILVGLPGTRLEQGLVVAEHLRRAVGANPPSVHGRALNLSLSMGVAELRPGENFDQLLERADAALYASKAGGRDRVTVQRAAMEEVAI</sequence>
<proteinExistence type="predicted"/>
<dbReference type="Gene3D" id="3.30.70.270">
    <property type="match status" value="1"/>
</dbReference>
<dbReference type="PANTHER" id="PTHR45138:SF9">
    <property type="entry name" value="DIGUANYLATE CYCLASE DGCM-RELATED"/>
    <property type="match status" value="1"/>
</dbReference>
<evidence type="ECO:0000256" key="3">
    <source>
        <dbReference type="ARBA" id="ARBA00034247"/>
    </source>
</evidence>
<evidence type="ECO:0000256" key="1">
    <source>
        <dbReference type="ARBA" id="ARBA00001946"/>
    </source>
</evidence>
<dbReference type="InterPro" id="IPR029787">
    <property type="entry name" value="Nucleotide_cyclase"/>
</dbReference>
<dbReference type="GO" id="GO:0005886">
    <property type="term" value="C:plasma membrane"/>
    <property type="evidence" value="ECO:0007669"/>
    <property type="project" value="TreeGrafter"/>
</dbReference>
<reference evidence="4 5" key="1">
    <citation type="submission" date="2015-11" db="EMBL/GenBank/DDBJ databases">
        <title>Genome sequences of Lysobacter enzymogenes strain C3 and Lysobacter antibioticus ATCC 29479.</title>
        <authorList>
            <person name="Kobayashi D.Y."/>
        </authorList>
    </citation>
    <scope>NUCLEOTIDE SEQUENCE [LARGE SCALE GENOMIC DNA]</scope>
    <source>
        <strain evidence="4 5">C3</strain>
    </source>
</reference>
<protein>
    <recommendedName>
        <fullName evidence="2">diguanylate cyclase</fullName>
        <ecNumber evidence="2">2.7.7.65</ecNumber>
    </recommendedName>
</protein>
<dbReference type="PROSITE" id="PS50887">
    <property type="entry name" value="GGDEF"/>
    <property type="match status" value="1"/>
</dbReference>
<dbReference type="NCBIfam" id="TIGR00254">
    <property type="entry name" value="GGDEF"/>
    <property type="match status" value="1"/>
</dbReference>
<dbReference type="SUPFAM" id="SSF55073">
    <property type="entry name" value="Nucleotide cyclase"/>
    <property type="match status" value="1"/>
</dbReference>
<name>A0A0S2DNW6_LYSEN</name>
<dbReference type="Proteomes" id="UP000061569">
    <property type="component" value="Chromosome"/>
</dbReference>
<dbReference type="InterPro" id="IPR043128">
    <property type="entry name" value="Rev_trsase/Diguanyl_cyclase"/>
</dbReference>
<dbReference type="AlphaFoldDB" id="A0A0S2DNW6"/>
<dbReference type="GO" id="GO:0052621">
    <property type="term" value="F:diguanylate cyclase activity"/>
    <property type="evidence" value="ECO:0007669"/>
    <property type="project" value="UniProtKB-EC"/>
</dbReference>
<dbReference type="PROSITE" id="PS51257">
    <property type="entry name" value="PROKAR_LIPOPROTEIN"/>
    <property type="match status" value="1"/>
</dbReference>
<comment type="cofactor">
    <cofactor evidence="1">
        <name>Mg(2+)</name>
        <dbReference type="ChEBI" id="CHEBI:18420"/>
    </cofactor>
</comment>
<dbReference type="GO" id="GO:1902201">
    <property type="term" value="P:negative regulation of bacterial-type flagellum-dependent cell motility"/>
    <property type="evidence" value="ECO:0007669"/>
    <property type="project" value="TreeGrafter"/>
</dbReference>
<dbReference type="OrthoDB" id="9803824at2"/>
<dbReference type="EC" id="2.7.7.65" evidence="2"/>
<gene>
    <name evidence="4" type="ORF">GLE_4658</name>
</gene>
<dbReference type="Pfam" id="PF07695">
    <property type="entry name" value="7TMR-DISM_7TM"/>
    <property type="match status" value="1"/>
</dbReference>
<dbReference type="PATRIC" id="fig|69.6.peg.4594"/>
<dbReference type="InterPro" id="IPR000160">
    <property type="entry name" value="GGDEF_dom"/>
</dbReference>